<comment type="caution">
    <text evidence="1">The sequence shown here is derived from an EMBL/GenBank/DDBJ whole genome shotgun (WGS) entry which is preliminary data.</text>
</comment>
<evidence type="ECO:0000313" key="1">
    <source>
        <dbReference type="EMBL" id="KAF5542355.1"/>
    </source>
</evidence>
<proteinExistence type="predicted"/>
<gene>
    <name evidence="1" type="ORF">FPHYL_11539</name>
</gene>
<reference evidence="1 2" key="1">
    <citation type="submission" date="2020-05" db="EMBL/GenBank/DDBJ databases">
        <title>Identification and distribution of gene clusters putatively required for synthesis of sphingolipid metabolism inhibitors in phylogenetically diverse species of the filamentous fungus Fusarium.</title>
        <authorList>
            <person name="Kim H.-S."/>
            <person name="Busman M."/>
            <person name="Brown D.W."/>
            <person name="Divon H."/>
            <person name="Uhlig S."/>
            <person name="Proctor R.H."/>
        </authorList>
    </citation>
    <scope>NUCLEOTIDE SEQUENCE [LARGE SCALE GENOMIC DNA]</scope>
    <source>
        <strain evidence="1 2">NRRL 13617</strain>
    </source>
</reference>
<evidence type="ECO:0000313" key="2">
    <source>
        <dbReference type="Proteomes" id="UP000582016"/>
    </source>
</evidence>
<keyword evidence="2" id="KW-1185">Reference proteome</keyword>
<dbReference type="Proteomes" id="UP000582016">
    <property type="component" value="Unassembled WGS sequence"/>
</dbReference>
<name>A0A8H5IRX5_9HYPO</name>
<accession>A0A8H5IRX5</accession>
<protein>
    <submittedName>
        <fullName evidence="1">Uncharacterized protein</fullName>
    </submittedName>
</protein>
<dbReference type="AlphaFoldDB" id="A0A8H5IRX5"/>
<dbReference type="OrthoDB" id="5095935at2759"/>
<organism evidence="1 2">
    <name type="scientific">Fusarium phyllophilum</name>
    <dbReference type="NCBI Taxonomy" id="47803"/>
    <lineage>
        <taxon>Eukaryota</taxon>
        <taxon>Fungi</taxon>
        <taxon>Dikarya</taxon>
        <taxon>Ascomycota</taxon>
        <taxon>Pezizomycotina</taxon>
        <taxon>Sordariomycetes</taxon>
        <taxon>Hypocreomycetidae</taxon>
        <taxon>Hypocreales</taxon>
        <taxon>Nectriaceae</taxon>
        <taxon>Fusarium</taxon>
        <taxon>Fusarium fujikuroi species complex</taxon>
    </lineage>
</organism>
<dbReference type="EMBL" id="JAAOAQ010000541">
    <property type="protein sequence ID" value="KAF5542355.1"/>
    <property type="molecule type" value="Genomic_DNA"/>
</dbReference>
<sequence length="683" mass="74609">MSFVASELLGVGLKYLGKKAGDAVVEHICSSLVGSLFGGDDNSEVDADILAKLDQIMTGLQQVQDSLQHIEGQIAQVDADINAAVISENVATINSLHNSYFDCLKSLAAAAKATDDASMKSCAQFRTRLVQLSIEAKYSVPKSLGIIHDFVAGQGAGSYLSKEVKVNIAAATDIIDFYSKMKLHLMKVIVAEVKGIHLLRFASSCSDPTVNFPDGPAAIARALGYIDFQDQTLRRLFGPEEYNVVSSILTAYPKPAPAAISLAEARGLINGDSIDGSVWYGGQTTQLWYIEPANAGPIITDGSKPNGFRLRNASTNAYMSISVAHFMSASIYSLQATTSASKAATWTLIFDLNWNFHLQPQACPDKVLKVIISEPSNGQARYTIYLADAPPPPSLDSYSFIVQPYQGPLSNFWPREVTPMRVGERLIPGVYLEPPSKAYRLTFEGDSFGVWDTNNKSWKWQVMTPLDMSDSPQAAFHSTGGLALSQGDRIVQTLGFQPSSPDYAATIVVTDEGVLQSMKGNGTFVPIFNHVQQLPGNMTEKLQEDAQVLTERQPATDNMCLRDIRRSMKRDPDGHGISALGFDGVLRTFDAERNVLDAVGLNPTQIREYYDGLPMPERLLTADGRNVSRKDMFNPNAEDIPRKPTEEDRARTRAYNEELKMRGVSCCVVSKSADDDESVSNRT</sequence>